<feature type="domain" description="Cation/H+ exchanger transmembrane" evidence="12">
    <location>
        <begin position="449"/>
        <end position="513"/>
    </location>
</feature>
<name>A0ABR8RNZ8_9CELL</name>
<keyword evidence="3" id="KW-1003">Cell membrane</keyword>
<dbReference type="PANTHER" id="PTHR10110:SF86">
    <property type="entry name" value="SODIUM_HYDROGEN EXCHANGER 7"/>
    <property type="match status" value="1"/>
</dbReference>
<dbReference type="Proteomes" id="UP000641803">
    <property type="component" value="Unassembled WGS sequence"/>
</dbReference>
<keyword evidence="14" id="KW-1185">Reference proteome</keyword>
<protein>
    <submittedName>
        <fullName evidence="13">Sodium:proton antiporter</fullName>
    </submittedName>
</protein>
<feature type="transmembrane region" description="Helical" evidence="11">
    <location>
        <begin position="299"/>
        <end position="325"/>
    </location>
</feature>
<feature type="transmembrane region" description="Helical" evidence="11">
    <location>
        <begin position="86"/>
        <end position="105"/>
    </location>
</feature>
<evidence type="ECO:0000256" key="2">
    <source>
        <dbReference type="ARBA" id="ARBA00022448"/>
    </source>
</evidence>
<evidence type="ECO:0000256" key="11">
    <source>
        <dbReference type="SAM" id="Phobius"/>
    </source>
</evidence>
<feature type="transmembrane region" description="Helical" evidence="11">
    <location>
        <begin position="29"/>
        <end position="48"/>
    </location>
</feature>
<dbReference type="PANTHER" id="PTHR10110">
    <property type="entry name" value="SODIUM/HYDROGEN EXCHANGER"/>
    <property type="match status" value="1"/>
</dbReference>
<gene>
    <name evidence="13" type="ORF">H9652_03660</name>
</gene>
<evidence type="ECO:0000256" key="1">
    <source>
        <dbReference type="ARBA" id="ARBA00004651"/>
    </source>
</evidence>
<keyword evidence="6" id="KW-0915">Sodium</keyword>
<feature type="compositionally biased region" description="Basic and acidic residues" evidence="10">
    <location>
        <begin position="347"/>
        <end position="360"/>
    </location>
</feature>
<keyword evidence="2" id="KW-0813">Transport</keyword>
<keyword evidence="9" id="KW-0739">Sodium transport</keyword>
<feature type="transmembrane region" description="Helical" evidence="11">
    <location>
        <begin position="269"/>
        <end position="287"/>
    </location>
</feature>
<evidence type="ECO:0000256" key="3">
    <source>
        <dbReference type="ARBA" id="ARBA00022475"/>
    </source>
</evidence>
<feature type="transmembrane region" description="Helical" evidence="11">
    <location>
        <begin position="180"/>
        <end position="201"/>
    </location>
</feature>
<feature type="transmembrane region" description="Helical" evidence="11">
    <location>
        <begin position="54"/>
        <end position="74"/>
    </location>
</feature>
<dbReference type="Gene3D" id="6.10.140.1330">
    <property type="match status" value="1"/>
</dbReference>
<feature type="domain" description="Cation/H+ exchanger transmembrane" evidence="12">
    <location>
        <begin position="12"/>
        <end position="352"/>
    </location>
</feature>
<feature type="transmembrane region" description="Helical" evidence="11">
    <location>
        <begin position="230"/>
        <end position="248"/>
    </location>
</feature>
<dbReference type="InterPro" id="IPR006153">
    <property type="entry name" value="Cation/H_exchanger_TM"/>
</dbReference>
<evidence type="ECO:0000256" key="6">
    <source>
        <dbReference type="ARBA" id="ARBA00023053"/>
    </source>
</evidence>
<evidence type="ECO:0000256" key="9">
    <source>
        <dbReference type="ARBA" id="ARBA00023201"/>
    </source>
</evidence>
<feature type="transmembrane region" description="Helical" evidence="11">
    <location>
        <begin position="208"/>
        <end position="224"/>
    </location>
</feature>
<dbReference type="RefSeq" id="WP_191794842.1">
    <property type="nucleotide sequence ID" value="NZ_JACSQQ010000004.1"/>
</dbReference>
<keyword evidence="7" id="KW-0406">Ion transport</keyword>
<evidence type="ECO:0000256" key="7">
    <source>
        <dbReference type="ARBA" id="ARBA00023065"/>
    </source>
</evidence>
<keyword evidence="5 11" id="KW-1133">Transmembrane helix</keyword>
<evidence type="ECO:0000256" key="10">
    <source>
        <dbReference type="SAM" id="MobiDB-lite"/>
    </source>
</evidence>
<reference evidence="13 14" key="1">
    <citation type="submission" date="2020-08" db="EMBL/GenBank/DDBJ databases">
        <title>A Genomic Blueprint of the Chicken Gut Microbiome.</title>
        <authorList>
            <person name="Gilroy R."/>
            <person name="Ravi A."/>
            <person name="Getino M."/>
            <person name="Pursley I."/>
            <person name="Horton D.L."/>
            <person name="Alikhan N.-F."/>
            <person name="Baker D."/>
            <person name="Gharbi K."/>
            <person name="Hall N."/>
            <person name="Watson M."/>
            <person name="Adriaenssens E.M."/>
            <person name="Foster-Nyarko E."/>
            <person name="Jarju S."/>
            <person name="Secka A."/>
            <person name="Antonio M."/>
            <person name="Oren A."/>
            <person name="Chaudhuri R."/>
            <person name="La Ragione R.M."/>
            <person name="Hildebrand F."/>
            <person name="Pallen M.J."/>
        </authorList>
    </citation>
    <scope>NUCLEOTIDE SEQUENCE [LARGE SCALE GENOMIC DNA]</scope>
    <source>
        <strain evidence="13 14">Sa4CUA1</strain>
    </source>
</reference>
<feature type="transmembrane region" description="Helical" evidence="11">
    <location>
        <begin position="6"/>
        <end position="22"/>
    </location>
</feature>
<comment type="caution">
    <text evidence="13">The sequence shown here is derived from an EMBL/GenBank/DDBJ whole genome shotgun (WGS) entry which is preliminary data.</text>
</comment>
<sequence>MEFAPYLIAGVLAVVGVTALAPRLGVAAPLVLVLLGVAVSFLPAVSAVEVDPEWILAGVLPPLLYSASVSMPAMDFRRDLKAISGLSVVLVVISAVVLGFLFHLLVPGIGLATGIALGAIISPTDAVATSIVKKAGVSPRVVTVLEGESLLNDASALVLLRSAIAATAATVSVGQVAGDFVYAVAVAVVIGFLVGKANLWLRSRVREATSNTAISFVVPFIAFLPSEHLGASGLVAVVVAGIVTGLGAPKHLSPQDRIAEKANWRTVELLLEGGVFLLMGLEVFGLVEEVREEHGSLWTAAGLALLAAVVVVALRSVFVAVLLWLMKRSNRRNPEVREKLSAVTDKLDRGELPTVEDRGPGRGRRRRRAPRGDTAGGPEVAAAGGPGADRTSARIPGLGGPGGLAGARGGAGRSTGPGEAPSLDDPRVQTRMARVQTFLTRRIADIDYLAAEPLGRREGVLLVWAGMRGVVTLAAAQSLPADTPHRALLVLIAFFVAAGTLLVQGGTLPWVVRRLDLTVDTSTENDERLALLGELSRVASEAIDAPGLARPDGTPYAPETIERVRQEIAHDDLVDREATEADEQHRQYRELRLAVLAAQREELLHVRDHGTYSSGAMDETLKVLDASQISVEMHAPAAER</sequence>
<evidence type="ECO:0000313" key="14">
    <source>
        <dbReference type="Proteomes" id="UP000641803"/>
    </source>
</evidence>
<evidence type="ECO:0000256" key="8">
    <source>
        <dbReference type="ARBA" id="ARBA00023136"/>
    </source>
</evidence>
<evidence type="ECO:0000256" key="5">
    <source>
        <dbReference type="ARBA" id="ARBA00022989"/>
    </source>
</evidence>
<proteinExistence type="predicted"/>
<evidence type="ECO:0000256" key="4">
    <source>
        <dbReference type="ARBA" id="ARBA00022692"/>
    </source>
</evidence>
<feature type="compositionally biased region" description="Low complexity" evidence="10">
    <location>
        <begin position="372"/>
        <end position="383"/>
    </location>
</feature>
<keyword evidence="8 11" id="KW-0472">Membrane</keyword>
<accession>A0ABR8RNZ8</accession>
<keyword evidence="4 11" id="KW-0812">Transmembrane</keyword>
<dbReference type="Pfam" id="PF00999">
    <property type="entry name" value="Na_H_Exchanger"/>
    <property type="match status" value="2"/>
</dbReference>
<dbReference type="EMBL" id="JACSQQ010000004">
    <property type="protein sequence ID" value="MBD7949505.1"/>
    <property type="molecule type" value="Genomic_DNA"/>
</dbReference>
<feature type="region of interest" description="Disordered" evidence="10">
    <location>
        <begin position="347"/>
        <end position="428"/>
    </location>
</feature>
<organism evidence="13 14">
    <name type="scientific">Oerskovia rustica</name>
    <dbReference type="NCBI Taxonomy" id="2762237"/>
    <lineage>
        <taxon>Bacteria</taxon>
        <taxon>Bacillati</taxon>
        <taxon>Actinomycetota</taxon>
        <taxon>Actinomycetes</taxon>
        <taxon>Micrococcales</taxon>
        <taxon>Cellulomonadaceae</taxon>
        <taxon>Oerskovia</taxon>
    </lineage>
</organism>
<evidence type="ECO:0000313" key="13">
    <source>
        <dbReference type="EMBL" id="MBD7949505.1"/>
    </source>
</evidence>
<feature type="compositionally biased region" description="Gly residues" evidence="10">
    <location>
        <begin position="397"/>
        <end position="415"/>
    </location>
</feature>
<feature type="transmembrane region" description="Helical" evidence="11">
    <location>
        <begin position="488"/>
        <end position="512"/>
    </location>
</feature>
<dbReference type="InterPro" id="IPR018422">
    <property type="entry name" value="Cation/H_exchanger_CPA1"/>
</dbReference>
<evidence type="ECO:0000259" key="12">
    <source>
        <dbReference type="Pfam" id="PF00999"/>
    </source>
</evidence>
<comment type="subcellular location">
    <subcellularLocation>
        <location evidence="1">Cell membrane</location>
        <topology evidence="1">Multi-pass membrane protein</topology>
    </subcellularLocation>
</comment>